<dbReference type="Pfam" id="PF01557">
    <property type="entry name" value="FAA_hydrolase"/>
    <property type="match status" value="1"/>
</dbReference>
<dbReference type="Gene3D" id="3.90.850.10">
    <property type="entry name" value="Fumarylacetoacetase-like, C-terminal domain"/>
    <property type="match status" value="1"/>
</dbReference>
<dbReference type="InterPro" id="IPR036663">
    <property type="entry name" value="Fumarylacetoacetase_C_sf"/>
</dbReference>
<keyword evidence="4" id="KW-1185">Reference proteome</keyword>
<protein>
    <submittedName>
        <fullName evidence="3">5-carboxymethyl-2-hydroxymuconate delta-isomerase</fullName>
    </submittedName>
</protein>
<gene>
    <name evidence="3" type="ORF">WH50_19055</name>
</gene>
<evidence type="ECO:0000313" key="3">
    <source>
        <dbReference type="EMBL" id="PXF29750.1"/>
    </source>
</evidence>
<reference evidence="3 4" key="1">
    <citation type="submission" date="2015-03" db="EMBL/GenBank/DDBJ databases">
        <authorList>
            <person name="Krishnan R."/>
            <person name="Midha S."/>
            <person name="Patil P.B."/>
            <person name="Rameshkumar N."/>
        </authorList>
    </citation>
    <scope>NUCLEOTIDE SEQUENCE [LARGE SCALE GENOMIC DNA]</scope>
    <source>
        <strain evidence="3 4">L1E11</strain>
    </source>
</reference>
<dbReference type="NCBIfam" id="NF007967">
    <property type="entry name" value="PRK10691.1"/>
    <property type="match status" value="1"/>
</dbReference>
<dbReference type="RefSeq" id="WP_110188916.1">
    <property type="nucleotide sequence ID" value="NZ_CP177354.1"/>
</dbReference>
<dbReference type="EMBL" id="LAPT01000098">
    <property type="protein sequence ID" value="PXF29750.1"/>
    <property type="molecule type" value="Genomic_DNA"/>
</dbReference>
<dbReference type="SUPFAM" id="SSF56529">
    <property type="entry name" value="FAH"/>
    <property type="match status" value="1"/>
</dbReference>
<accession>A0ABX5LVV1</accession>
<proteinExistence type="predicted"/>
<comment type="caution">
    <text evidence="3">The sequence shown here is derived from an EMBL/GenBank/DDBJ whole genome shotgun (WGS) entry which is preliminary data.</text>
</comment>
<evidence type="ECO:0000256" key="1">
    <source>
        <dbReference type="ARBA" id="ARBA00022723"/>
    </source>
</evidence>
<sequence length="221" mass="24000">MAYAHRYVDGETLIHPLGKVVCIGRNYAEHVRELNNAMPTEPLLFIKPATAVVAMEEPFALPSHLSSDIHYETELAILIGATLKQADEAEAKAAIAGFGLALDLTLRDVQSKLKDKGQPWEKAKAFDGSCPLSRFVRADAVSDIQNLGLKLTINNEVRQDGTTADMINPVLPLLAYISRYFTLQPGDVVLTGTPEGVGQLHSGDQLVVALDSLLQVATRVR</sequence>
<evidence type="ECO:0000259" key="2">
    <source>
        <dbReference type="Pfam" id="PF01557"/>
    </source>
</evidence>
<organism evidence="3 4">
    <name type="scientific">Pokkaliibacter plantistimulans</name>
    <dbReference type="NCBI Taxonomy" id="1635171"/>
    <lineage>
        <taxon>Bacteria</taxon>
        <taxon>Pseudomonadati</taxon>
        <taxon>Pseudomonadota</taxon>
        <taxon>Gammaproteobacteria</taxon>
        <taxon>Oceanospirillales</taxon>
        <taxon>Balneatrichaceae</taxon>
        <taxon>Pokkaliibacter</taxon>
    </lineage>
</organism>
<feature type="domain" description="Fumarylacetoacetase-like C-terminal" evidence="2">
    <location>
        <begin position="19"/>
        <end position="220"/>
    </location>
</feature>
<dbReference type="Proteomes" id="UP000248090">
    <property type="component" value="Unassembled WGS sequence"/>
</dbReference>
<dbReference type="PANTHER" id="PTHR11820">
    <property type="entry name" value="ACYLPYRUVASE"/>
    <property type="match status" value="1"/>
</dbReference>
<keyword evidence="1" id="KW-0479">Metal-binding</keyword>
<dbReference type="InterPro" id="IPR011234">
    <property type="entry name" value="Fumarylacetoacetase-like_C"/>
</dbReference>
<name>A0ABX5LVV1_9GAMM</name>
<evidence type="ECO:0000313" key="4">
    <source>
        <dbReference type="Proteomes" id="UP000248090"/>
    </source>
</evidence>
<dbReference type="PANTHER" id="PTHR11820:SF7">
    <property type="entry name" value="ACYLPYRUVASE FAHD1, MITOCHONDRIAL"/>
    <property type="match status" value="1"/>
</dbReference>